<dbReference type="Proteomes" id="UP001187192">
    <property type="component" value="Unassembled WGS sequence"/>
</dbReference>
<gene>
    <name evidence="1" type="ORF">TIFTF001_028461</name>
</gene>
<sequence>MASSSSIRKTFGDIHFKYRLPGAVSITSLPENANVYTSENLDSNVLILPVEALVPLQFHLTPFFLNFFDFIQISPLQLAPSAYRILASCEAASRLGFGGYLYPLVVLDFYKLV</sequence>
<comment type="caution">
    <text evidence="1">The sequence shown here is derived from an EMBL/GenBank/DDBJ whole genome shotgun (WGS) entry which is preliminary data.</text>
</comment>
<protein>
    <submittedName>
        <fullName evidence="1">Uncharacterized protein</fullName>
    </submittedName>
</protein>
<dbReference type="Gramene" id="FCD_00023386-RA">
    <property type="protein sequence ID" value="FCD_00023386-RA:cds"/>
    <property type="gene ID" value="FCD_00023386"/>
</dbReference>
<proteinExistence type="predicted"/>
<keyword evidence="2" id="KW-1185">Reference proteome</keyword>
<organism evidence="1 2">
    <name type="scientific">Ficus carica</name>
    <name type="common">Common fig</name>
    <dbReference type="NCBI Taxonomy" id="3494"/>
    <lineage>
        <taxon>Eukaryota</taxon>
        <taxon>Viridiplantae</taxon>
        <taxon>Streptophyta</taxon>
        <taxon>Embryophyta</taxon>
        <taxon>Tracheophyta</taxon>
        <taxon>Spermatophyta</taxon>
        <taxon>Magnoliopsida</taxon>
        <taxon>eudicotyledons</taxon>
        <taxon>Gunneridae</taxon>
        <taxon>Pentapetalae</taxon>
        <taxon>rosids</taxon>
        <taxon>fabids</taxon>
        <taxon>Rosales</taxon>
        <taxon>Moraceae</taxon>
        <taxon>Ficeae</taxon>
        <taxon>Ficus</taxon>
    </lineage>
</organism>
<accession>A0AA88DPZ1</accession>
<evidence type="ECO:0000313" key="2">
    <source>
        <dbReference type="Proteomes" id="UP001187192"/>
    </source>
</evidence>
<name>A0AA88DPZ1_FICCA</name>
<dbReference type="EMBL" id="BTGU01000086">
    <property type="protein sequence ID" value="GMN59364.1"/>
    <property type="molecule type" value="Genomic_DNA"/>
</dbReference>
<reference evidence="1" key="1">
    <citation type="submission" date="2023-07" db="EMBL/GenBank/DDBJ databases">
        <title>draft genome sequence of fig (Ficus carica).</title>
        <authorList>
            <person name="Takahashi T."/>
            <person name="Nishimura K."/>
        </authorList>
    </citation>
    <scope>NUCLEOTIDE SEQUENCE</scope>
</reference>
<evidence type="ECO:0000313" key="1">
    <source>
        <dbReference type="EMBL" id="GMN59364.1"/>
    </source>
</evidence>
<dbReference type="AlphaFoldDB" id="A0AA88DPZ1"/>